<dbReference type="InterPro" id="IPR002686">
    <property type="entry name" value="Transposase_17"/>
</dbReference>
<accession>A0A5B9QSW2</accession>
<dbReference type="OrthoDB" id="274221at2"/>
<dbReference type="GO" id="GO:0004803">
    <property type="term" value="F:transposase activity"/>
    <property type="evidence" value="ECO:0007669"/>
    <property type="project" value="InterPro"/>
</dbReference>
<dbReference type="RefSeq" id="WP_148075288.1">
    <property type="nucleotide sequence ID" value="NZ_CP042913.1"/>
</dbReference>
<dbReference type="InterPro" id="IPR036515">
    <property type="entry name" value="Transposase_17_sf"/>
</dbReference>
<proteinExistence type="predicted"/>
<dbReference type="Pfam" id="PF01797">
    <property type="entry name" value="Y1_Tnp"/>
    <property type="match status" value="1"/>
</dbReference>
<name>A0A5B9QSW2_9BACT</name>
<feature type="compositionally biased region" description="Basic and acidic residues" evidence="1">
    <location>
        <begin position="26"/>
        <end position="52"/>
    </location>
</feature>
<feature type="region of interest" description="Disordered" evidence="1">
    <location>
        <begin position="21"/>
        <end position="52"/>
    </location>
</feature>
<sequence>MRHWLLTNTTYGTWLPGNERGSVTSVRDRRPGDPDVVSRIEHDRPSEPWEEHLPGIQRSSTALLKCPPILLSQAKAELLLPQFQETAAHRNWELHAVAIMSSHFHMVVTVSGDPDPKRVLTDFKAYGSRILNRTYEKPLSKTWWTMRGSTRKLATLTARSAAIHYVLYKQPNPLIVWSAEHGRLI</sequence>
<dbReference type="GO" id="GO:0003677">
    <property type="term" value="F:DNA binding"/>
    <property type="evidence" value="ECO:0007669"/>
    <property type="project" value="InterPro"/>
</dbReference>
<dbReference type="GO" id="GO:0006313">
    <property type="term" value="P:DNA transposition"/>
    <property type="evidence" value="ECO:0007669"/>
    <property type="project" value="InterPro"/>
</dbReference>
<dbReference type="Gene3D" id="3.30.70.1290">
    <property type="entry name" value="Transposase IS200-like"/>
    <property type="match status" value="1"/>
</dbReference>
<evidence type="ECO:0000313" key="3">
    <source>
        <dbReference type="EMBL" id="QEG37003.1"/>
    </source>
</evidence>
<evidence type="ECO:0000313" key="4">
    <source>
        <dbReference type="Proteomes" id="UP000323917"/>
    </source>
</evidence>
<dbReference type="EMBL" id="CP042913">
    <property type="protein sequence ID" value="QEG37003.1"/>
    <property type="molecule type" value="Genomic_DNA"/>
</dbReference>
<dbReference type="AlphaFoldDB" id="A0A5B9QSW2"/>
<feature type="domain" description="Transposase IS200-like" evidence="2">
    <location>
        <begin position="79"/>
        <end position="143"/>
    </location>
</feature>
<dbReference type="KEGG" id="bgok:Pr1d_43430"/>
<dbReference type="Proteomes" id="UP000323917">
    <property type="component" value="Chromosome"/>
</dbReference>
<reference evidence="3 4" key="1">
    <citation type="submission" date="2019-08" db="EMBL/GenBank/DDBJ databases">
        <title>Deep-cultivation of Planctomycetes and their phenomic and genomic characterization uncovers novel biology.</title>
        <authorList>
            <person name="Wiegand S."/>
            <person name="Jogler M."/>
            <person name="Boedeker C."/>
            <person name="Pinto D."/>
            <person name="Vollmers J."/>
            <person name="Rivas-Marin E."/>
            <person name="Kohn T."/>
            <person name="Peeters S.H."/>
            <person name="Heuer A."/>
            <person name="Rast P."/>
            <person name="Oberbeckmann S."/>
            <person name="Bunk B."/>
            <person name="Jeske O."/>
            <person name="Meyerdierks A."/>
            <person name="Storesund J.E."/>
            <person name="Kallscheuer N."/>
            <person name="Luecker S."/>
            <person name="Lage O.M."/>
            <person name="Pohl T."/>
            <person name="Merkel B.J."/>
            <person name="Hornburger P."/>
            <person name="Mueller R.-W."/>
            <person name="Bruemmer F."/>
            <person name="Labrenz M."/>
            <person name="Spormann A.M."/>
            <person name="Op den Camp H."/>
            <person name="Overmann J."/>
            <person name="Amann R."/>
            <person name="Jetten M.S.M."/>
            <person name="Mascher T."/>
            <person name="Medema M.H."/>
            <person name="Devos D.P."/>
            <person name="Kaster A.-K."/>
            <person name="Ovreas L."/>
            <person name="Rohde M."/>
            <person name="Galperin M.Y."/>
            <person name="Jogler C."/>
        </authorList>
    </citation>
    <scope>NUCLEOTIDE SEQUENCE [LARGE SCALE GENOMIC DNA]</scope>
    <source>
        <strain evidence="3 4">Pr1d</strain>
    </source>
</reference>
<evidence type="ECO:0000259" key="2">
    <source>
        <dbReference type="Pfam" id="PF01797"/>
    </source>
</evidence>
<keyword evidence="4" id="KW-1185">Reference proteome</keyword>
<evidence type="ECO:0000256" key="1">
    <source>
        <dbReference type="SAM" id="MobiDB-lite"/>
    </source>
</evidence>
<gene>
    <name evidence="3" type="ORF">Pr1d_43430</name>
</gene>
<organism evidence="3 4">
    <name type="scientific">Bythopirellula goksoeyrii</name>
    <dbReference type="NCBI Taxonomy" id="1400387"/>
    <lineage>
        <taxon>Bacteria</taxon>
        <taxon>Pseudomonadati</taxon>
        <taxon>Planctomycetota</taxon>
        <taxon>Planctomycetia</taxon>
        <taxon>Pirellulales</taxon>
        <taxon>Lacipirellulaceae</taxon>
        <taxon>Bythopirellula</taxon>
    </lineage>
</organism>
<dbReference type="SUPFAM" id="SSF143422">
    <property type="entry name" value="Transposase IS200-like"/>
    <property type="match status" value="1"/>
</dbReference>
<protein>
    <submittedName>
        <fullName evidence="3">Transposase IS200 like protein</fullName>
    </submittedName>
</protein>